<evidence type="ECO:0000256" key="12">
    <source>
        <dbReference type="ARBA" id="ARBA00022917"/>
    </source>
</evidence>
<dbReference type="GO" id="GO:0004826">
    <property type="term" value="F:phenylalanine-tRNA ligase activity"/>
    <property type="evidence" value="ECO:0007669"/>
    <property type="project" value="UniProtKB-EC"/>
</dbReference>
<evidence type="ECO:0000256" key="4">
    <source>
        <dbReference type="ARBA" id="ARBA00022490"/>
    </source>
</evidence>
<keyword evidence="8 15" id="KW-0547">Nucleotide-binding</keyword>
<feature type="binding site" evidence="15">
    <location>
        <position position="485"/>
    </location>
    <ligand>
        <name>Mg(2+)</name>
        <dbReference type="ChEBI" id="CHEBI:18420"/>
        <note>shared with alpha subunit</note>
    </ligand>
</feature>
<dbReference type="SUPFAM" id="SSF50249">
    <property type="entry name" value="Nucleic acid-binding proteins"/>
    <property type="match status" value="1"/>
</dbReference>
<evidence type="ECO:0000313" key="21">
    <source>
        <dbReference type="Proteomes" id="UP001611415"/>
    </source>
</evidence>
<evidence type="ECO:0000256" key="7">
    <source>
        <dbReference type="ARBA" id="ARBA00022723"/>
    </source>
</evidence>
<dbReference type="SMART" id="SM00896">
    <property type="entry name" value="FDX-ACB"/>
    <property type="match status" value="1"/>
</dbReference>
<evidence type="ECO:0000259" key="17">
    <source>
        <dbReference type="PROSITE" id="PS50886"/>
    </source>
</evidence>
<dbReference type="InterPro" id="IPR020825">
    <property type="entry name" value="Phe-tRNA_synthase-like_B3/B4"/>
</dbReference>
<proteinExistence type="inferred from homology"/>
<evidence type="ECO:0000256" key="1">
    <source>
        <dbReference type="ARBA" id="ARBA00004496"/>
    </source>
</evidence>
<dbReference type="Pfam" id="PF03483">
    <property type="entry name" value="B3_4"/>
    <property type="match status" value="1"/>
</dbReference>
<dbReference type="InterPro" id="IPR005146">
    <property type="entry name" value="B3/B4_tRNA-bd"/>
</dbReference>
<evidence type="ECO:0000256" key="2">
    <source>
        <dbReference type="ARBA" id="ARBA00008653"/>
    </source>
</evidence>
<dbReference type="Pfam" id="PF17759">
    <property type="entry name" value="tRNA_synthFbeta"/>
    <property type="match status" value="1"/>
</dbReference>
<evidence type="ECO:0000256" key="14">
    <source>
        <dbReference type="ARBA" id="ARBA00049255"/>
    </source>
</evidence>
<evidence type="ECO:0000256" key="3">
    <source>
        <dbReference type="ARBA" id="ARBA00011209"/>
    </source>
</evidence>
<dbReference type="EC" id="6.1.1.20" evidence="15"/>
<dbReference type="InterPro" id="IPR009061">
    <property type="entry name" value="DNA-bd_dom_put_sf"/>
</dbReference>
<keyword evidence="12 15" id="KW-0648">Protein biosynthesis</keyword>
<dbReference type="SUPFAM" id="SSF46955">
    <property type="entry name" value="Putative DNA-binding domain"/>
    <property type="match status" value="1"/>
</dbReference>
<sequence length="843" mass="89504">MRVAQSWLSEIIQRTTPEWSVTPEELDAGFVRVGLEVEEVDKLHRVAGDAGGSGAGSDSASPLVVGRVAEITELTEFKKPIRFCKVDVGNPELQEIVCGARNFAVGDLVVVVLPGGELPGGFKIASRKTYGHVSNGMICSVAELGIGKDHSGILVLEPGTAEPGADANELLGLNDTVIELNITPDRGYCFSVRGLARELACGFDLEYADPAVRTLPDDEADAWPVQVEPSSKCTRFAVRRVTGIDPNAVSPWWLQRRLLLSGVRPISPAVDVTNYVMLELGQPLHAFDADKLSGGLVVRTANKGETLRTLDEVERVLDAEDVVIADDSGVVSLAGVMGGGSTEVGPETTDVVLEAATWNPLLVYRTARRHKLVSEAGKRYERVVDPEINVAALDRAATLLAEIAGGVIEPALTDVRVPTPQAEPIRIDIDLADRIAGVTYPTGTSARRLAQIGCTVEVSVNEETAHGQLVVTPPSWRPDLAQPADLVEEVLRLEGLEQIPSVLPTAPAGRGLTDAQRRRRAVSRALAFAGGIEVPPPMFLPSGVFDTWGLDADDPRRVTTRVLNPLDVERAELATTLLPGLFEVAARNISRGARDLTVYGIAQVVLPGPNTRAVEALPVDRRPTDEEIAELVDSLPAQPVHVGVVLTGRREPRGPWGPGRPAEAADAFALADAIADAAGVTIERRAAAHLPWHPGRCAELVVDGEVVGYAGELHPAVLERSGLPPRTCALELNLDALPLRESRPVPVVSPFPAVLQDVSVSVEKSVSAGSVEAALRTGGGELLEDIALFDVYEGAQAGEGRKSLTYALRFRAPDRTLTEDEASAARDAAVASAADSVGAVLRG</sequence>
<dbReference type="Gene3D" id="3.30.70.380">
    <property type="entry name" value="Ferrodoxin-fold anticodon-binding domain"/>
    <property type="match status" value="1"/>
</dbReference>
<dbReference type="InterPro" id="IPR005121">
    <property type="entry name" value="Fdx_antiC-bd"/>
</dbReference>
<keyword evidence="13 15" id="KW-0030">Aminoacyl-tRNA synthetase</keyword>
<dbReference type="InterPro" id="IPR045864">
    <property type="entry name" value="aa-tRNA-synth_II/BPL/LPL"/>
</dbReference>
<evidence type="ECO:0000259" key="18">
    <source>
        <dbReference type="PROSITE" id="PS51447"/>
    </source>
</evidence>
<keyword evidence="4 15" id="KW-0963">Cytoplasm</keyword>
<dbReference type="InterPro" id="IPR002547">
    <property type="entry name" value="tRNA-bd_dom"/>
</dbReference>
<feature type="binding site" evidence="15">
    <location>
        <position position="479"/>
    </location>
    <ligand>
        <name>Mg(2+)</name>
        <dbReference type="ChEBI" id="CHEBI:18420"/>
        <note>shared with alpha subunit</note>
    </ligand>
</feature>
<dbReference type="PANTHER" id="PTHR10947:SF0">
    <property type="entry name" value="PHENYLALANINE--TRNA LIGASE BETA SUBUNIT"/>
    <property type="match status" value="1"/>
</dbReference>
<evidence type="ECO:0000256" key="10">
    <source>
        <dbReference type="ARBA" id="ARBA00022842"/>
    </source>
</evidence>
<keyword evidence="5 16" id="KW-0820">tRNA-binding</keyword>
<comment type="caution">
    <text evidence="20">The sequence shown here is derived from an EMBL/GenBank/DDBJ whole genome shotgun (WGS) entry which is preliminary data.</text>
</comment>
<keyword evidence="9 15" id="KW-0067">ATP-binding</keyword>
<dbReference type="RefSeq" id="WP_364824681.1">
    <property type="nucleotide sequence ID" value="NZ_JBFAYM010000014.1"/>
</dbReference>
<evidence type="ECO:0000256" key="6">
    <source>
        <dbReference type="ARBA" id="ARBA00022598"/>
    </source>
</evidence>
<comment type="catalytic activity">
    <reaction evidence="14 15">
        <text>tRNA(Phe) + L-phenylalanine + ATP = L-phenylalanyl-tRNA(Phe) + AMP + diphosphate + H(+)</text>
        <dbReference type="Rhea" id="RHEA:19413"/>
        <dbReference type="Rhea" id="RHEA-COMP:9668"/>
        <dbReference type="Rhea" id="RHEA-COMP:9699"/>
        <dbReference type="ChEBI" id="CHEBI:15378"/>
        <dbReference type="ChEBI" id="CHEBI:30616"/>
        <dbReference type="ChEBI" id="CHEBI:33019"/>
        <dbReference type="ChEBI" id="CHEBI:58095"/>
        <dbReference type="ChEBI" id="CHEBI:78442"/>
        <dbReference type="ChEBI" id="CHEBI:78531"/>
        <dbReference type="ChEBI" id="CHEBI:456215"/>
        <dbReference type="EC" id="6.1.1.20"/>
    </reaction>
</comment>
<keyword evidence="11 16" id="KW-0694">RNA-binding</keyword>
<accession>A0ABW7X8A1</accession>
<dbReference type="Pfam" id="PF01588">
    <property type="entry name" value="tRNA_bind"/>
    <property type="match status" value="1"/>
</dbReference>
<dbReference type="InterPro" id="IPR041616">
    <property type="entry name" value="PheRS_beta_core"/>
</dbReference>
<comment type="subcellular location">
    <subcellularLocation>
        <location evidence="1 15">Cytoplasm</location>
    </subcellularLocation>
</comment>
<dbReference type="InterPro" id="IPR045060">
    <property type="entry name" value="Phe-tRNA-ligase_IIc_bsu"/>
</dbReference>
<feature type="domain" description="TRNA-binding" evidence="17">
    <location>
        <begin position="57"/>
        <end position="168"/>
    </location>
</feature>
<dbReference type="InterPro" id="IPR036690">
    <property type="entry name" value="Fdx_antiC-bd_sf"/>
</dbReference>
<keyword evidence="10 15" id="KW-0460">Magnesium</keyword>
<dbReference type="SUPFAM" id="SSF56037">
    <property type="entry name" value="PheT/TilS domain"/>
    <property type="match status" value="1"/>
</dbReference>
<dbReference type="SMART" id="SM00873">
    <property type="entry name" value="B3_4"/>
    <property type="match status" value="1"/>
</dbReference>
<dbReference type="InterPro" id="IPR033714">
    <property type="entry name" value="tRNA_bind_bactPheRS"/>
</dbReference>
<dbReference type="PROSITE" id="PS51447">
    <property type="entry name" value="FDX_ACB"/>
    <property type="match status" value="1"/>
</dbReference>
<keyword evidence="7 15" id="KW-0479">Metal-binding</keyword>
<dbReference type="Gene3D" id="3.30.930.10">
    <property type="entry name" value="Bira Bifunctional Protein, Domain 2"/>
    <property type="match status" value="1"/>
</dbReference>
<dbReference type="InterPro" id="IPR012340">
    <property type="entry name" value="NA-bd_OB-fold"/>
</dbReference>
<gene>
    <name evidence="15 20" type="primary">pheT</name>
    <name evidence="20" type="ORF">ACH49W_28640</name>
</gene>
<evidence type="ECO:0000256" key="15">
    <source>
        <dbReference type="HAMAP-Rule" id="MF_00283"/>
    </source>
</evidence>
<evidence type="ECO:0000256" key="11">
    <source>
        <dbReference type="ARBA" id="ARBA00022884"/>
    </source>
</evidence>
<evidence type="ECO:0000256" key="16">
    <source>
        <dbReference type="PROSITE-ProRule" id="PRU00209"/>
    </source>
</evidence>
<dbReference type="SMART" id="SM00874">
    <property type="entry name" value="B5"/>
    <property type="match status" value="1"/>
</dbReference>
<feature type="binding site" evidence="15">
    <location>
        <position position="489"/>
    </location>
    <ligand>
        <name>Mg(2+)</name>
        <dbReference type="ChEBI" id="CHEBI:18420"/>
        <note>shared with alpha subunit</note>
    </ligand>
</feature>
<dbReference type="Gene3D" id="3.30.56.10">
    <property type="match status" value="2"/>
</dbReference>
<dbReference type="HAMAP" id="MF_00283">
    <property type="entry name" value="Phe_tRNA_synth_beta1"/>
    <property type="match status" value="1"/>
</dbReference>
<dbReference type="CDD" id="cd02796">
    <property type="entry name" value="tRNA_bind_bactPheRS"/>
    <property type="match status" value="1"/>
</dbReference>
<dbReference type="SUPFAM" id="SSF55681">
    <property type="entry name" value="Class II aaRS and biotin synthetases"/>
    <property type="match status" value="1"/>
</dbReference>
<dbReference type="PROSITE" id="PS50886">
    <property type="entry name" value="TRBD"/>
    <property type="match status" value="1"/>
</dbReference>
<feature type="domain" description="FDX-ACB" evidence="18">
    <location>
        <begin position="749"/>
        <end position="842"/>
    </location>
</feature>
<feature type="domain" description="B5" evidence="19">
    <location>
        <begin position="420"/>
        <end position="501"/>
    </location>
</feature>
<dbReference type="EMBL" id="JBIRYO010000023">
    <property type="protein sequence ID" value="MFI2477362.1"/>
    <property type="molecule type" value="Genomic_DNA"/>
</dbReference>
<dbReference type="PANTHER" id="PTHR10947">
    <property type="entry name" value="PHENYLALANYL-TRNA SYNTHETASE BETA CHAIN AND LEUCINE-RICH REPEAT-CONTAINING PROTEIN 47"/>
    <property type="match status" value="1"/>
</dbReference>
<reference evidence="20 21" key="1">
    <citation type="submission" date="2024-10" db="EMBL/GenBank/DDBJ databases">
        <title>The Natural Products Discovery Center: Release of the First 8490 Sequenced Strains for Exploring Actinobacteria Biosynthetic Diversity.</title>
        <authorList>
            <person name="Kalkreuter E."/>
            <person name="Kautsar S.A."/>
            <person name="Yang D."/>
            <person name="Bader C.D."/>
            <person name="Teijaro C.N."/>
            <person name="Fluegel L."/>
            <person name="Davis C.M."/>
            <person name="Simpson J.R."/>
            <person name="Lauterbach L."/>
            <person name="Steele A.D."/>
            <person name="Gui C."/>
            <person name="Meng S."/>
            <person name="Li G."/>
            <person name="Viehrig K."/>
            <person name="Ye F."/>
            <person name="Su P."/>
            <person name="Kiefer A.F."/>
            <person name="Nichols A."/>
            <person name="Cepeda A.J."/>
            <person name="Yan W."/>
            <person name="Fan B."/>
            <person name="Jiang Y."/>
            <person name="Adhikari A."/>
            <person name="Zheng C.-J."/>
            <person name="Schuster L."/>
            <person name="Cowan T.M."/>
            <person name="Smanski M.J."/>
            <person name="Chevrette M.G."/>
            <person name="De Carvalho L.P.S."/>
            <person name="Shen B."/>
        </authorList>
    </citation>
    <scope>NUCLEOTIDE SEQUENCE [LARGE SCALE GENOMIC DNA]</scope>
    <source>
        <strain evidence="20 21">NPDC019275</strain>
    </source>
</reference>
<evidence type="ECO:0000313" key="20">
    <source>
        <dbReference type="EMBL" id="MFI2477362.1"/>
    </source>
</evidence>
<dbReference type="Pfam" id="PF03484">
    <property type="entry name" value="B5"/>
    <property type="match status" value="1"/>
</dbReference>
<comment type="similarity">
    <text evidence="2 15">Belongs to the phenylalanyl-tRNA synthetase beta subunit family. Type 1 subfamily.</text>
</comment>
<comment type="subunit">
    <text evidence="3 15">Tetramer of two alpha and two beta subunits.</text>
</comment>
<comment type="cofactor">
    <cofactor evidence="15">
        <name>Mg(2+)</name>
        <dbReference type="ChEBI" id="CHEBI:18420"/>
    </cofactor>
    <text evidence="15">Binds 2 magnesium ions per tetramer.</text>
</comment>
<feature type="binding site" evidence="15">
    <location>
        <position position="488"/>
    </location>
    <ligand>
        <name>Mg(2+)</name>
        <dbReference type="ChEBI" id="CHEBI:18420"/>
        <note>shared with alpha subunit</note>
    </ligand>
</feature>
<dbReference type="Gene3D" id="3.50.40.10">
    <property type="entry name" value="Phenylalanyl-trna Synthetase, Chain B, domain 3"/>
    <property type="match status" value="1"/>
</dbReference>
<organism evidence="20 21">
    <name type="scientific">Nocardia xishanensis</name>
    <dbReference type="NCBI Taxonomy" id="238964"/>
    <lineage>
        <taxon>Bacteria</taxon>
        <taxon>Bacillati</taxon>
        <taxon>Actinomycetota</taxon>
        <taxon>Actinomycetes</taxon>
        <taxon>Mycobacteriales</taxon>
        <taxon>Nocardiaceae</taxon>
        <taxon>Nocardia</taxon>
    </lineage>
</organism>
<dbReference type="Proteomes" id="UP001611415">
    <property type="component" value="Unassembled WGS sequence"/>
</dbReference>
<name>A0ABW7X8A1_9NOCA</name>
<dbReference type="Gene3D" id="2.40.50.140">
    <property type="entry name" value="Nucleic acid-binding proteins"/>
    <property type="match status" value="1"/>
</dbReference>
<evidence type="ECO:0000259" key="19">
    <source>
        <dbReference type="PROSITE" id="PS51483"/>
    </source>
</evidence>
<dbReference type="InterPro" id="IPR004532">
    <property type="entry name" value="Phe-tRNA-ligase_IIc_bsu_bact"/>
</dbReference>
<keyword evidence="21" id="KW-1185">Reference proteome</keyword>
<dbReference type="SUPFAM" id="SSF54991">
    <property type="entry name" value="Anticodon-binding domain of PheRS"/>
    <property type="match status" value="1"/>
</dbReference>
<dbReference type="InterPro" id="IPR005147">
    <property type="entry name" value="tRNA_synthase_B5-dom"/>
</dbReference>
<evidence type="ECO:0000256" key="8">
    <source>
        <dbReference type="ARBA" id="ARBA00022741"/>
    </source>
</evidence>
<evidence type="ECO:0000256" key="5">
    <source>
        <dbReference type="ARBA" id="ARBA00022555"/>
    </source>
</evidence>
<dbReference type="Pfam" id="PF03147">
    <property type="entry name" value="FDX-ACB"/>
    <property type="match status" value="1"/>
</dbReference>
<evidence type="ECO:0000256" key="9">
    <source>
        <dbReference type="ARBA" id="ARBA00022840"/>
    </source>
</evidence>
<protein>
    <recommendedName>
        <fullName evidence="15">Phenylalanine--tRNA ligase beta subunit</fullName>
        <ecNumber evidence="15">6.1.1.20</ecNumber>
    </recommendedName>
    <alternativeName>
        <fullName evidence="15">Phenylalanyl-tRNA synthetase beta subunit</fullName>
        <shortName evidence="15">PheRS</shortName>
    </alternativeName>
</protein>
<keyword evidence="6 15" id="KW-0436">Ligase</keyword>
<dbReference type="PROSITE" id="PS51483">
    <property type="entry name" value="B5"/>
    <property type="match status" value="1"/>
</dbReference>
<dbReference type="NCBIfam" id="TIGR00472">
    <property type="entry name" value="pheT_bact"/>
    <property type="match status" value="1"/>
</dbReference>
<evidence type="ECO:0000256" key="13">
    <source>
        <dbReference type="ARBA" id="ARBA00023146"/>
    </source>
</evidence>
<dbReference type="CDD" id="cd00769">
    <property type="entry name" value="PheRS_beta_core"/>
    <property type="match status" value="1"/>
</dbReference>